<dbReference type="InterPro" id="IPR013249">
    <property type="entry name" value="RNA_pol_sigma70_r4_t2"/>
</dbReference>
<proteinExistence type="inferred from homology"/>
<dbReference type="InterPro" id="IPR007627">
    <property type="entry name" value="RNA_pol_sigma70_r2"/>
</dbReference>
<dbReference type="Pfam" id="PF20239">
    <property type="entry name" value="DUF6596"/>
    <property type="match status" value="1"/>
</dbReference>
<feature type="domain" description="RNA polymerase sigma-70 region 2" evidence="5">
    <location>
        <begin position="19"/>
        <end position="78"/>
    </location>
</feature>
<reference evidence="8 9" key="1">
    <citation type="submission" date="2023-06" db="EMBL/GenBank/DDBJ databases">
        <title>Actinomycetospora Odt1-22.</title>
        <authorList>
            <person name="Supong K."/>
        </authorList>
    </citation>
    <scope>NUCLEOTIDE SEQUENCE [LARGE SCALE GENOMIC DNA]</scope>
    <source>
        <strain evidence="8 9">Odt1-22</strain>
    </source>
</reference>
<keyword evidence="2" id="KW-0805">Transcription regulation</keyword>
<evidence type="ECO:0000259" key="5">
    <source>
        <dbReference type="Pfam" id="PF04542"/>
    </source>
</evidence>
<sequence length="427" mass="45986">MSRDPFAVLDAVWRAESARIVAGVARVVRDVGLAEELAHDALVAALEQWPAEGVPDNPGAWLASTARRRAIDTIRREQTFARKAEEVGRAESLRVEPDAADVVADPTRAVGDDVLALLFAACHPVLAREARVALTLRLFGGLTTDEIARGLLVASTTVGQRISRAKKRLSTEGVELEIPAGEELTTRLGAVLEVVYLVFNEGYTATAGADWLRHDLCDEAMRLGRRLAALMPDRAEVHGLLALMELQASRLRARTGPDGEPVLLADQDRGRWDRLLIRRGLAGLERARRLGGSNGSDPYTLQAAIAAEHARAGSVDATDWARLAELYGDLSARVPSPVIELNRAVVVGRASGPEAALAIVDGLRDEPALARYHLLPAVRADLLVALGRTDEAAGELDRAAELASNEAERTLLRRRLEDLRESALGSG</sequence>
<dbReference type="EMBL" id="JASVWF010000004">
    <property type="protein sequence ID" value="MDL5157929.1"/>
    <property type="molecule type" value="Genomic_DNA"/>
</dbReference>
<evidence type="ECO:0000256" key="1">
    <source>
        <dbReference type="ARBA" id="ARBA00010641"/>
    </source>
</evidence>
<dbReference type="Gene3D" id="1.10.10.10">
    <property type="entry name" value="Winged helix-like DNA-binding domain superfamily/Winged helix DNA-binding domain"/>
    <property type="match status" value="1"/>
</dbReference>
<dbReference type="Gene3D" id="1.10.1740.10">
    <property type="match status" value="1"/>
</dbReference>
<keyword evidence="4" id="KW-0804">Transcription</keyword>
<evidence type="ECO:0000259" key="7">
    <source>
        <dbReference type="Pfam" id="PF20239"/>
    </source>
</evidence>
<dbReference type="PANTHER" id="PTHR47756">
    <property type="entry name" value="BLL6612 PROTEIN-RELATED"/>
    <property type="match status" value="1"/>
</dbReference>
<protein>
    <submittedName>
        <fullName evidence="8">Sigma-70 family RNA polymerase sigma factor</fullName>
    </submittedName>
</protein>
<evidence type="ECO:0000259" key="6">
    <source>
        <dbReference type="Pfam" id="PF08281"/>
    </source>
</evidence>
<dbReference type="SUPFAM" id="SSF88946">
    <property type="entry name" value="Sigma2 domain of RNA polymerase sigma factors"/>
    <property type="match status" value="1"/>
</dbReference>
<evidence type="ECO:0000256" key="3">
    <source>
        <dbReference type="ARBA" id="ARBA00023082"/>
    </source>
</evidence>
<dbReference type="RefSeq" id="WP_286054427.1">
    <property type="nucleotide sequence ID" value="NZ_JASVWF010000004.1"/>
</dbReference>
<keyword evidence="9" id="KW-1185">Reference proteome</keyword>
<dbReference type="InterPro" id="IPR036388">
    <property type="entry name" value="WH-like_DNA-bd_sf"/>
</dbReference>
<dbReference type="InterPro" id="IPR013324">
    <property type="entry name" value="RNA_pol_sigma_r3/r4-like"/>
</dbReference>
<dbReference type="NCBIfam" id="TIGR02937">
    <property type="entry name" value="sigma70-ECF"/>
    <property type="match status" value="1"/>
</dbReference>
<keyword evidence="3" id="KW-0731">Sigma factor</keyword>
<dbReference type="InterPro" id="IPR014284">
    <property type="entry name" value="RNA_pol_sigma-70_dom"/>
</dbReference>
<dbReference type="Proteomes" id="UP001231924">
    <property type="component" value="Unassembled WGS sequence"/>
</dbReference>
<dbReference type="SUPFAM" id="SSF88659">
    <property type="entry name" value="Sigma3 and sigma4 domains of RNA polymerase sigma factors"/>
    <property type="match status" value="1"/>
</dbReference>
<evidence type="ECO:0000256" key="2">
    <source>
        <dbReference type="ARBA" id="ARBA00023015"/>
    </source>
</evidence>
<dbReference type="InterPro" id="IPR046531">
    <property type="entry name" value="DUF6596"/>
</dbReference>
<evidence type="ECO:0000256" key="4">
    <source>
        <dbReference type="ARBA" id="ARBA00023163"/>
    </source>
</evidence>
<dbReference type="Pfam" id="PF04542">
    <property type="entry name" value="Sigma70_r2"/>
    <property type="match status" value="1"/>
</dbReference>
<feature type="domain" description="RNA polymerase sigma factor 70 region 4 type 2" evidence="6">
    <location>
        <begin position="119"/>
        <end position="169"/>
    </location>
</feature>
<dbReference type="InterPro" id="IPR013325">
    <property type="entry name" value="RNA_pol_sigma_r2"/>
</dbReference>
<feature type="domain" description="DUF6596" evidence="7">
    <location>
        <begin position="187"/>
        <end position="287"/>
    </location>
</feature>
<name>A0ABT7MB92_9PSEU</name>
<comment type="caution">
    <text evidence="8">The sequence shown here is derived from an EMBL/GenBank/DDBJ whole genome shotgun (WGS) entry which is preliminary data.</text>
</comment>
<accession>A0ABT7MB92</accession>
<gene>
    <name evidence="8" type="ORF">QRT03_18320</name>
</gene>
<evidence type="ECO:0000313" key="8">
    <source>
        <dbReference type="EMBL" id="MDL5157929.1"/>
    </source>
</evidence>
<evidence type="ECO:0000313" key="9">
    <source>
        <dbReference type="Proteomes" id="UP001231924"/>
    </source>
</evidence>
<organism evidence="8 9">
    <name type="scientific">Actinomycetospora termitidis</name>
    <dbReference type="NCBI Taxonomy" id="3053470"/>
    <lineage>
        <taxon>Bacteria</taxon>
        <taxon>Bacillati</taxon>
        <taxon>Actinomycetota</taxon>
        <taxon>Actinomycetes</taxon>
        <taxon>Pseudonocardiales</taxon>
        <taxon>Pseudonocardiaceae</taxon>
        <taxon>Actinomycetospora</taxon>
    </lineage>
</organism>
<dbReference type="PANTHER" id="PTHR47756:SF1">
    <property type="entry name" value="BLL0085 PROTEIN"/>
    <property type="match status" value="1"/>
</dbReference>
<comment type="similarity">
    <text evidence="1">Belongs to the sigma-70 factor family. ECF subfamily.</text>
</comment>
<dbReference type="Pfam" id="PF08281">
    <property type="entry name" value="Sigma70_r4_2"/>
    <property type="match status" value="1"/>
</dbReference>